<evidence type="ECO:0000313" key="2">
    <source>
        <dbReference type="EMBL" id="KAF5548327.1"/>
    </source>
</evidence>
<dbReference type="OrthoDB" id="5093989at2759"/>
<reference evidence="2 3" key="1">
    <citation type="submission" date="2020-05" db="EMBL/GenBank/DDBJ databases">
        <title>Identification and distribution of gene clusters putatively required for synthesis of sphingolipid metabolism inhibitors in phylogenetically diverse species of the filamentous fungus Fusarium.</title>
        <authorList>
            <person name="Kim H.-S."/>
            <person name="Busman M."/>
            <person name="Brown D.W."/>
            <person name="Divon H."/>
            <person name="Uhlig S."/>
            <person name="Proctor R.H."/>
        </authorList>
    </citation>
    <scope>NUCLEOTIDE SEQUENCE [LARGE SCALE GENOMIC DNA]</scope>
    <source>
        <strain evidence="2 3">NRRL 13617</strain>
    </source>
</reference>
<feature type="region of interest" description="Disordered" evidence="1">
    <location>
        <begin position="207"/>
        <end position="230"/>
    </location>
</feature>
<accession>A0A8H5J4L0</accession>
<comment type="caution">
    <text evidence="2">The sequence shown here is derived from an EMBL/GenBank/DDBJ whole genome shotgun (WGS) entry which is preliminary data.</text>
</comment>
<dbReference type="Proteomes" id="UP000582016">
    <property type="component" value="Unassembled WGS sequence"/>
</dbReference>
<gene>
    <name evidence="2" type="ORF">FPHYL_9942</name>
</gene>
<organism evidence="2 3">
    <name type="scientific">Fusarium phyllophilum</name>
    <dbReference type="NCBI Taxonomy" id="47803"/>
    <lineage>
        <taxon>Eukaryota</taxon>
        <taxon>Fungi</taxon>
        <taxon>Dikarya</taxon>
        <taxon>Ascomycota</taxon>
        <taxon>Pezizomycotina</taxon>
        <taxon>Sordariomycetes</taxon>
        <taxon>Hypocreomycetidae</taxon>
        <taxon>Hypocreales</taxon>
        <taxon>Nectriaceae</taxon>
        <taxon>Fusarium</taxon>
        <taxon>Fusarium fujikuroi species complex</taxon>
    </lineage>
</organism>
<protein>
    <submittedName>
        <fullName evidence="2">Uncharacterized protein</fullName>
    </submittedName>
</protein>
<feature type="compositionally biased region" description="Polar residues" evidence="1">
    <location>
        <begin position="210"/>
        <end position="225"/>
    </location>
</feature>
<evidence type="ECO:0000313" key="3">
    <source>
        <dbReference type="Proteomes" id="UP000582016"/>
    </source>
</evidence>
<name>A0A8H5J4L0_9HYPO</name>
<dbReference type="AlphaFoldDB" id="A0A8H5J4L0"/>
<dbReference type="EMBL" id="JAAOAQ010000422">
    <property type="protein sequence ID" value="KAF5548327.1"/>
    <property type="molecule type" value="Genomic_DNA"/>
</dbReference>
<evidence type="ECO:0000256" key="1">
    <source>
        <dbReference type="SAM" id="MobiDB-lite"/>
    </source>
</evidence>
<proteinExistence type="predicted"/>
<feature type="region of interest" description="Disordered" evidence="1">
    <location>
        <begin position="124"/>
        <end position="145"/>
    </location>
</feature>
<sequence length="259" mass="28780">MDTKQDLPTFDHSAADFKEVGPRRAHMEQYFRALGLWNADLVEGIRAQRLEERCIKLREKKNKTLSHLYFEYAVDYGVWYSLLDVGNLSQEDHPWPHPVSDKPERKDFSAGVSRYYQDWLLRNGPLPKSQGESLKAPKSEPRASGASDLLHLSKVAFVSKAAVEAGKYWDEMHGRNATGSLSNVTLVSMRLANEDDFKSEASAKDMAIPGSQTQPAVAAETTQKSPAAAKDTVARYDPSIPFALQQAERAAAAKAARQS</sequence>
<keyword evidence="3" id="KW-1185">Reference proteome</keyword>